<feature type="compositionally biased region" description="Acidic residues" evidence="2">
    <location>
        <begin position="109"/>
        <end position="128"/>
    </location>
</feature>
<feature type="compositionally biased region" description="Acidic residues" evidence="2">
    <location>
        <begin position="134"/>
        <end position="144"/>
    </location>
</feature>
<dbReference type="Proteomes" id="UP000289738">
    <property type="component" value="Chromosome B10"/>
</dbReference>
<feature type="compositionally biased region" description="Basic and acidic residues" evidence="2">
    <location>
        <begin position="145"/>
        <end position="161"/>
    </location>
</feature>
<evidence type="ECO:0000256" key="2">
    <source>
        <dbReference type="SAM" id="MobiDB-lite"/>
    </source>
</evidence>
<feature type="compositionally biased region" description="Acidic residues" evidence="2">
    <location>
        <begin position="168"/>
        <end position="183"/>
    </location>
</feature>
<gene>
    <name evidence="4" type="ORF">Ahy_B10g103805</name>
</gene>
<dbReference type="PANTHER" id="PTHR31973:SF187">
    <property type="entry name" value="MUTATOR TRANSPOSASE MUDRA PROTEIN"/>
    <property type="match status" value="1"/>
</dbReference>
<keyword evidence="1" id="KW-0479">Metal-binding</keyword>
<feature type="compositionally biased region" description="Basic residues" evidence="2">
    <location>
        <begin position="370"/>
        <end position="381"/>
    </location>
</feature>
<dbReference type="PANTHER" id="PTHR31973">
    <property type="entry name" value="POLYPROTEIN, PUTATIVE-RELATED"/>
    <property type="match status" value="1"/>
</dbReference>
<dbReference type="GO" id="GO:0008270">
    <property type="term" value="F:zinc ion binding"/>
    <property type="evidence" value="ECO:0007669"/>
    <property type="project" value="UniProtKB-KW"/>
</dbReference>
<evidence type="ECO:0000259" key="3">
    <source>
        <dbReference type="PROSITE" id="PS50158"/>
    </source>
</evidence>
<evidence type="ECO:0000313" key="5">
    <source>
        <dbReference type="Proteomes" id="UP000289738"/>
    </source>
</evidence>
<dbReference type="InterPro" id="IPR001878">
    <property type="entry name" value="Znf_CCHC"/>
</dbReference>
<protein>
    <recommendedName>
        <fullName evidence="3">CCHC-type domain-containing protein</fullName>
    </recommendedName>
</protein>
<dbReference type="PROSITE" id="PS50158">
    <property type="entry name" value="ZF_CCHC"/>
    <property type="match status" value="1"/>
</dbReference>
<feature type="region of interest" description="Disordered" evidence="2">
    <location>
        <begin position="358"/>
        <end position="398"/>
    </location>
</feature>
<dbReference type="AlphaFoldDB" id="A0A444X445"/>
<accession>A0A444X445</accession>
<evidence type="ECO:0000256" key="1">
    <source>
        <dbReference type="PROSITE-ProRule" id="PRU00047"/>
    </source>
</evidence>
<feature type="region of interest" description="Disordered" evidence="2">
    <location>
        <begin position="74"/>
        <end position="200"/>
    </location>
</feature>
<reference evidence="4 5" key="1">
    <citation type="submission" date="2019-01" db="EMBL/GenBank/DDBJ databases">
        <title>Sequencing of cultivated peanut Arachis hypogaea provides insights into genome evolution and oil improvement.</title>
        <authorList>
            <person name="Chen X."/>
        </authorList>
    </citation>
    <scope>NUCLEOTIDE SEQUENCE [LARGE SCALE GENOMIC DNA]</scope>
    <source>
        <strain evidence="5">cv. Fuhuasheng</strain>
        <tissue evidence="4">Leaves</tissue>
    </source>
</reference>
<proteinExistence type="predicted"/>
<organism evidence="4 5">
    <name type="scientific">Arachis hypogaea</name>
    <name type="common">Peanut</name>
    <dbReference type="NCBI Taxonomy" id="3818"/>
    <lineage>
        <taxon>Eukaryota</taxon>
        <taxon>Viridiplantae</taxon>
        <taxon>Streptophyta</taxon>
        <taxon>Embryophyta</taxon>
        <taxon>Tracheophyta</taxon>
        <taxon>Spermatophyta</taxon>
        <taxon>Magnoliopsida</taxon>
        <taxon>eudicotyledons</taxon>
        <taxon>Gunneridae</taxon>
        <taxon>Pentapetalae</taxon>
        <taxon>rosids</taxon>
        <taxon>fabids</taxon>
        <taxon>Fabales</taxon>
        <taxon>Fabaceae</taxon>
        <taxon>Papilionoideae</taxon>
        <taxon>50 kb inversion clade</taxon>
        <taxon>dalbergioids sensu lato</taxon>
        <taxon>Dalbergieae</taxon>
        <taxon>Pterocarpus clade</taxon>
        <taxon>Arachis</taxon>
    </lineage>
</organism>
<feature type="domain" description="CCHC-type" evidence="3">
    <location>
        <begin position="402"/>
        <end position="418"/>
    </location>
</feature>
<comment type="caution">
    <text evidence="4">The sequence shown here is derived from an EMBL/GenBank/DDBJ whole genome shotgun (WGS) entry which is preliminary data.</text>
</comment>
<dbReference type="EMBL" id="SDMP01000020">
    <property type="protein sequence ID" value="RYQ84458.1"/>
    <property type="molecule type" value="Genomic_DNA"/>
</dbReference>
<evidence type="ECO:0000313" key="4">
    <source>
        <dbReference type="EMBL" id="RYQ84458.1"/>
    </source>
</evidence>
<keyword evidence="1" id="KW-0862">Zinc</keyword>
<feature type="compositionally biased region" description="Low complexity" evidence="2">
    <location>
        <begin position="442"/>
        <end position="470"/>
    </location>
</feature>
<dbReference type="GO" id="GO:0003676">
    <property type="term" value="F:nucleic acid binding"/>
    <property type="evidence" value="ECO:0007669"/>
    <property type="project" value="InterPro"/>
</dbReference>
<feature type="region of interest" description="Disordered" evidence="2">
    <location>
        <begin position="434"/>
        <end position="510"/>
    </location>
</feature>
<keyword evidence="1" id="KW-0863">Zinc-finger</keyword>
<name>A0A444X445_ARAHY</name>
<keyword evidence="5" id="KW-1185">Reference proteome</keyword>
<feature type="compositionally biased region" description="Basic and acidic residues" evidence="2">
    <location>
        <begin position="83"/>
        <end position="108"/>
    </location>
</feature>
<sequence length="541" mass="60980">MAIISNQAYAEVGQFGYTKKKIAAFWYKDSSSEWLENDLKLFEGDRDAIEMCKIAGKRGHVDLYVVHKVEVDEDFPKGDGGQEVDRANAETVKEGDKLNPDEQVRSNSDEDSDDEDFIPSDGEVDSADDVMFTDSEEEYDDESRFDEVRGGTDGDRVEKGKGVAGGDFSDEEGFNSDEVDVDYEVGGGSEKEDSEDDDNNEAIRYPIHKDVKDMTRYKWEVGTVFASREEFKDTLTAYAVQTRRGLRYAKLDLVRAAKMSEKETWQLRSMNLKHTCGQSHRVGILHTGWLSKAFRKKVEARSRQATLDEIQGAYQKQYKRIADYYSELLRANPGSSVTLKCYDSVINSLNDPDLWEKTNFDDVMPPPYRKPSHRPVKKRKRGPDEPPDSSQSHLFRRRQIQRCSNCGESGHKRGGCKESSLDVSVCISSTACLRRSTRSRASSQPQPTTTSSQPNSTHSRSKPTSSSIRPNSPAVGTLHPRPNRKPTRSLTQQPPAPKEKGAASSSQPARLVSFSHRIPLHVSPRKLRLMAKLPPRLWKKL</sequence>